<evidence type="ECO:0000313" key="1">
    <source>
        <dbReference type="EMBL" id="KLK93669.1"/>
    </source>
</evidence>
<comment type="caution">
    <text evidence="1">The sequence shown here is derived from an EMBL/GenBank/DDBJ whole genome shotgun (WGS) entry which is preliminary data.</text>
</comment>
<dbReference type="PATRIC" id="fig|1225564.3.peg.2002"/>
<reference evidence="1 2" key="1">
    <citation type="submission" date="2015-05" db="EMBL/GenBank/DDBJ databases">
        <title>Draft genome sequence of Microvirga vignae strain BR3299, a novel nitrogen fixing bacteria isolated from Brazil semi-aired region.</title>
        <authorList>
            <person name="Zilli J.E."/>
            <person name="Passos S.R."/>
            <person name="Leite J."/>
            <person name="Baldani J.I."/>
            <person name="Xavier G.R."/>
            <person name="Rumjaneck N.G."/>
            <person name="Simoes-Araujo J.L."/>
        </authorList>
    </citation>
    <scope>NUCLEOTIDE SEQUENCE [LARGE SCALE GENOMIC DNA]</scope>
    <source>
        <strain evidence="1 2">BR3299</strain>
    </source>
</reference>
<gene>
    <name evidence="1" type="ORF">AA309_07385</name>
</gene>
<dbReference type="EMBL" id="LCYG01000018">
    <property type="protein sequence ID" value="KLK93669.1"/>
    <property type="molecule type" value="Genomic_DNA"/>
</dbReference>
<name>A0A0H1RF05_9HYPH</name>
<sequence length="101" mass="11062">MIQDILVFVINLLVVDPLQDEMNKRLAEVRAPQAIIADVRACAEGSLPRLAERAMAEPVWVVTTALDVWTGRATPEDVLSTSPRCESAIKTARAYLESRGA</sequence>
<proteinExistence type="predicted"/>
<dbReference type="AlphaFoldDB" id="A0A0H1RF05"/>
<evidence type="ECO:0000313" key="2">
    <source>
        <dbReference type="Proteomes" id="UP000035489"/>
    </source>
</evidence>
<dbReference type="Proteomes" id="UP000035489">
    <property type="component" value="Unassembled WGS sequence"/>
</dbReference>
<protein>
    <submittedName>
        <fullName evidence="1">Uncharacterized protein</fullName>
    </submittedName>
</protein>
<keyword evidence="2" id="KW-1185">Reference proteome</keyword>
<organism evidence="1 2">
    <name type="scientific">Microvirga vignae</name>
    <dbReference type="NCBI Taxonomy" id="1225564"/>
    <lineage>
        <taxon>Bacteria</taxon>
        <taxon>Pseudomonadati</taxon>
        <taxon>Pseudomonadota</taxon>
        <taxon>Alphaproteobacteria</taxon>
        <taxon>Hyphomicrobiales</taxon>
        <taxon>Methylobacteriaceae</taxon>
        <taxon>Microvirga</taxon>
    </lineage>
</organism>
<accession>A0A0H1RF05</accession>